<organism evidence="1 2">
    <name type="scientific">Allobranchiibius huperziae</name>
    <dbReference type="NCBI Taxonomy" id="1874116"/>
    <lineage>
        <taxon>Bacteria</taxon>
        <taxon>Bacillati</taxon>
        <taxon>Actinomycetota</taxon>
        <taxon>Actinomycetes</taxon>
        <taxon>Micrococcales</taxon>
        <taxon>Dermacoccaceae</taxon>
        <taxon>Allobranchiibius</taxon>
    </lineage>
</organism>
<reference evidence="1 2" key="1">
    <citation type="submission" date="2020-07" db="EMBL/GenBank/DDBJ databases">
        <title>Sequencing the genomes of 1000 actinobacteria strains.</title>
        <authorList>
            <person name="Klenk H.-P."/>
        </authorList>
    </citation>
    <scope>NUCLEOTIDE SEQUENCE [LARGE SCALE GENOMIC DNA]</scope>
    <source>
        <strain evidence="1 2">DSM 29531</strain>
    </source>
</reference>
<accession>A0A853DM16</accession>
<dbReference type="AlphaFoldDB" id="A0A853DM16"/>
<keyword evidence="2" id="KW-1185">Reference proteome</keyword>
<evidence type="ECO:0000313" key="1">
    <source>
        <dbReference type="EMBL" id="NYJ75670.1"/>
    </source>
</evidence>
<name>A0A853DM16_9MICO</name>
<protein>
    <submittedName>
        <fullName evidence="1">Uncharacterized protein</fullName>
    </submittedName>
</protein>
<dbReference type="EMBL" id="JACCFW010000001">
    <property type="protein sequence ID" value="NYJ75670.1"/>
    <property type="molecule type" value="Genomic_DNA"/>
</dbReference>
<dbReference type="Proteomes" id="UP000571817">
    <property type="component" value="Unassembled WGS sequence"/>
</dbReference>
<evidence type="ECO:0000313" key="2">
    <source>
        <dbReference type="Proteomes" id="UP000571817"/>
    </source>
</evidence>
<dbReference type="RefSeq" id="WP_179482523.1">
    <property type="nucleotide sequence ID" value="NZ_JACCFW010000001.1"/>
</dbReference>
<sequence length="164" mass="18393">MSASDESDWLPFYLRDHFAGATAGVQLFDRVANGHSDETVREEVAQLRVEVGEDRSALGSMMTALRIRQLSLTMLVGMLGEYAGRLKPNGALLQRSSGSDVFELETLSSAVQAKSRVWETLLVLAEHDSRLDPERLQQLLDRAEDQRQRLGDLHARFLQQLIGR</sequence>
<comment type="caution">
    <text evidence="1">The sequence shown here is derived from an EMBL/GenBank/DDBJ whole genome shotgun (WGS) entry which is preliminary data.</text>
</comment>
<proteinExistence type="predicted"/>
<gene>
    <name evidence="1" type="ORF">HNR15_002633</name>
</gene>